<accession>A0A9X4LDK4</accession>
<dbReference type="Proteomes" id="UP001152766">
    <property type="component" value="Unassembled WGS sequence"/>
</dbReference>
<proteinExistence type="predicted"/>
<dbReference type="RefSeq" id="WP_268149265.1">
    <property type="nucleotide sequence ID" value="NZ_JAPPUW010000006.1"/>
</dbReference>
<evidence type="ECO:0000313" key="3">
    <source>
        <dbReference type="Proteomes" id="UP001152766"/>
    </source>
</evidence>
<protein>
    <recommendedName>
        <fullName evidence="4">Integrase catalytic domain-containing protein</fullName>
    </recommendedName>
</protein>
<comment type="caution">
    <text evidence="2">The sequence shown here is derived from an EMBL/GenBank/DDBJ whole genome shotgun (WGS) entry which is preliminary data.</text>
</comment>
<dbReference type="AlphaFoldDB" id="A0A9X4LDK4"/>
<evidence type="ECO:0008006" key="4">
    <source>
        <dbReference type="Google" id="ProtNLM"/>
    </source>
</evidence>
<reference evidence="2" key="1">
    <citation type="submission" date="2019-02" db="EMBL/GenBank/DDBJ databases">
        <title>Draft genome of the type strain Pelomonas aquatica CCUG 52575T.</title>
        <authorList>
            <person name="Gomila M."/>
            <person name="Lalucat J."/>
        </authorList>
    </citation>
    <scope>NUCLEOTIDE SEQUENCE</scope>
    <source>
        <strain evidence="2">CCUG 52575</strain>
    </source>
</reference>
<keyword evidence="3" id="KW-1185">Reference proteome</keyword>
<feature type="region of interest" description="Disordered" evidence="1">
    <location>
        <begin position="648"/>
        <end position="687"/>
    </location>
</feature>
<organism evidence="2 3">
    <name type="scientific">Pelomonas aquatica</name>
    <dbReference type="NCBI Taxonomy" id="431058"/>
    <lineage>
        <taxon>Bacteria</taxon>
        <taxon>Pseudomonadati</taxon>
        <taxon>Pseudomonadota</taxon>
        <taxon>Betaproteobacteria</taxon>
        <taxon>Burkholderiales</taxon>
        <taxon>Sphaerotilaceae</taxon>
        <taxon>Roseateles</taxon>
    </lineage>
</organism>
<dbReference type="EMBL" id="SGUG01000004">
    <property type="protein sequence ID" value="MDG0861575.1"/>
    <property type="molecule type" value="Genomic_DNA"/>
</dbReference>
<evidence type="ECO:0000256" key="1">
    <source>
        <dbReference type="SAM" id="MobiDB-lite"/>
    </source>
</evidence>
<evidence type="ECO:0000313" key="2">
    <source>
        <dbReference type="EMBL" id="MDG0861575.1"/>
    </source>
</evidence>
<sequence length="687" mass="77514">MSARKSEMRRKALLLKLPKDFQEFASWPREARSTIPVDELDRYDGLCKAADLFTKKQSVADLAKAAGMRPFRVLDYIETAIEPWKEGNGITGTRAFVRFKVQSNRVRTADLQPSDPQDAPTAGFSGLFGKLFTDRPAIETKLVEFLNGKQRPNKIGDKTLHTKFQAICKEEGLTDEDYPLRCATKGFRPLLRWFKTKYIPQYLLAHIKKNSGKAAAVTAASLSGDGEARTPFCDYLAWVIDECDSNLEAKVIIPSVRWGGDIVRVRRFPVLRLRSLGDYAMNIAFQVCFTRQAKGADVIKLLKNAVLGQPVPPMVDPNMKPVEGAGFPQDIFEKLKFVVPVVIYLDNALAHLFNDLQEVVMRLFGGRVVLGPPGTPLGRPEVESNIHRTRKCFDLQLPGALGSGPKDPLRQIADCPTEKLVHFNHYEQGLYCQLANENVSDSASAGYLDSFTRMKELLARGTFEPNYLPEHQREGYHFCAPKRLPVKCEITTSGRLPFILISPVDRRYSSKWLKANPPDGVREYWILQDYDDLRTAIICNDDMAYVDTLRCEGDWGRVPFDHRIQQIISRRKQAARFKTQAKEISVYQMLQFLADDAKTDWSIGQDFCYFMSYLKRMVTPEELAAAQIEYGSEEAPLVYNDGYVPPTPMRAPATRDPSTGPAMPAPARSSVAPRLPGRRFNVPRGMR</sequence>
<name>A0A9X4LDK4_9BURK</name>
<gene>
    <name evidence="2" type="ORF">EXJ73_03695</name>
</gene>